<feature type="transmembrane region" description="Helical" evidence="1">
    <location>
        <begin position="118"/>
        <end position="137"/>
    </location>
</feature>
<accession>A0ABQ4UMH8</accession>
<name>A0ABQ4UMH8_9HYPH</name>
<evidence type="ECO:0000313" key="3">
    <source>
        <dbReference type="Proteomes" id="UP001055039"/>
    </source>
</evidence>
<keyword evidence="1" id="KW-0472">Membrane</keyword>
<dbReference type="Proteomes" id="UP001055039">
    <property type="component" value="Unassembled WGS sequence"/>
</dbReference>
<keyword evidence="1" id="KW-1133">Transmembrane helix</keyword>
<organism evidence="2 3">
    <name type="scientific">Methylorubrum aminovorans</name>
    <dbReference type="NCBI Taxonomy" id="269069"/>
    <lineage>
        <taxon>Bacteria</taxon>
        <taxon>Pseudomonadati</taxon>
        <taxon>Pseudomonadota</taxon>
        <taxon>Alphaproteobacteria</taxon>
        <taxon>Hyphomicrobiales</taxon>
        <taxon>Methylobacteriaceae</taxon>
        <taxon>Methylorubrum</taxon>
    </lineage>
</organism>
<proteinExistence type="predicted"/>
<protein>
    <recommendedName>
        <fullName evidence="4">Transmembrane protein</fullName>
    </recommendedName>
</protein>
<reference evidence="2" key="1">
    <citation type="journal article" date="2021" name="Front. Microbiol.">
        <title>Comprehensive Comparative Genomics and Phenotyping of Methylobacterium Species.</title>
        <authorList>
            <person name="Alessa O."/>
            <person name="Ogura Y."/>
            <person name="Fujitani Y."/>
            <person name="Takami H."/>
            <person name="Hayashi T."/>
            <person name="Sahin N."/>
            <person name="Tani A."/>
        </authorList>
    </citation>
    <scope>NUCLEOTIDE SEQUENCE</scope>
    <source>
        <strain evidence="2">NBRC 15686</strain>
    </source>
</reference>
<gene>
    <name evidence="2" type="ORF">LNAOJCKE_4536</name>
</gene>
<dbReference type="EMBL" id="BPRC01000025">
    <property type="protein sequence ID" value="GJE67305.1"/>
    <property type="molecule type" value="Genomic_DNA"/>
</dbReference>
<reference evidence="2" key="2">
    <citation type="submission" date="2021-08" db="EMBL/GenBank/DDBJ databases">
        <authorList>
            <person name="Tani A."/>
            <person name="Ola A."/>
            <person name="Ogura Y."/>
            <person name="Katsura K."/>
            <person name="Hayashi T."/>
        </authorList>
    </citation>
    <scope>NUCLEOTIDE SEQUENCE</scope>
    <source>
        <strain evidence="2">NBRC 15686</strain>
    </source>
</reference>
<comment type="caution">
    <text evidence="2">The sequence shown here is derived from an EMBL/GenBank/DDBJ whole genome shotgun (WGS) entry which is preliminary data.</text>
</comment>
<evidence type="ECO:0008006" key="4">
    <source>
        <dbReference type="Google" id="ProtNLM"/>
    </source>
</evidence>
<evidence type="ECO:0000313" key="2">
    <source>
        <dbReference type="EMBL" id="GJE67305.1"/>
    </source>
</evidence>
<keyword evidence="3" id="KW-1185">Reference proteome</keyword>
<sequence>MPDRKEVSLAAAREVVRILEAQMADRMPAPPNTELGERFDQRLMEAQGRRDGRDIHMFPAHLRKWFDTLSETDVVKLERLMALKAETVTWIEGKNDRELKQLDGVVEFVSSSRTAAKVLMWVCGAAVSFVVGVAAFAKGGYDMLAIFRGGK</sequence>
<keyword evidence="1" id="KW-0812">Transmembrane</keyword>
<evidence type="ECO:0000256" key="1">
    <source>
        <dbReference type="SAM" id="Phobius"/>
    </source>
</evidence>